<feature type="domain" description="NarG-like" evidence="14">
    <location>
        <begin position="4"/>
        <end position="223"/>
    </location>
</feature>
<keyword evidence="9" id="KW-0560">Oxidoreductase</keyword>
<keyword evidence="4" id="KW-0349">Heme</keyword>
<dbReference type="PANTHER" id="PTHR30598:SF3">
    <property type="entry name" value="RESPIRATORY NITRATE REDUCTASE 1 GAMMA CHAIN"/>
    <property type="match status" value="1"/>
</dbReference>
<keyword evidence="6" id="KW-0479">Metal-binding</keyword>
<evidence type="ECO:0000256" key="3">
    <source>
        <dbReference type="ARBA" id="ARBA00022475"/>
    </source>
</evidence>
<evidence type="ECO:0000256" key="5">
    <source>
        <dbReference type="ARBA" id="ARBA00022692"/>
    </source>
</evidence>
<feature type="transmembrane region" description="Helical" evidence="13">
    <location>
        <begin position="52"/>
        <end position="78"/>
    </location>
</feature>
<keyword evidence="10" id="KW-0408">Iron</keyword>
<keyword evidence="16" id="KW-1185">Reference proteome</keyword>
<evidence type="ECO:0000256" key="2">
    <source>
        <dbReference type="ARBA" id="ARBA00022448"/>
    </source>
</evidence>
<dbReference type="InterPro" id="IPR051936">
    <property type="entry name" value="Heme-iron_electron_transfer"/>
</dbReference>
<organism evidence="15 16">
    <name type="scientific">Gracilibacillus marinus</name>
    <dbReference type="NCBI Taxonomy" id="630535"/>
    <lineage>
        <taxon>Bacteria</taxon>
        <taxon>Bacillati</taxon>
        <taxon>Bacillota</taxon>
        <taxon>Bacilli</taxon>
        <taxon>Bacillales</taxon>
        <taxon>Bacillaceae</taxon>
        <taxon>Gracilibacillus</taxon>
    </lineage>
</organism>
<evidence type="ECO:0000256" key="7">
    <source>
        <dbReference type="ARBA" id="ARBA00022982"/>
    </source>
</evidence>
<keyword evidence="12 13" id="KW-0472">Membrane</keyword>
<keyword evidence="2" id="KW-0813">Transport</keyword>
<evidence type="ECO:0000256" key="12">
    <source>
        <dbReference type="ARBA" id="ARBA00023136"/>
    </source>
</evidence>
<accession>A0ABV8VSB6</accession>
<evidence type="ECO:0000256" key="1">
    <source>
        <dbReference type="ARBA" id="ARBA00004651"/>
    </source>
</evidence>
<evidence type="ECO:0000256" key="8">
    <source>
        <dbReference type="ARBA" id="ARBA00022989"/>
    </source>
</evidence>
<dbReference type="InterPro" id="IPR036197">
    <property type="entry name" value="NarG-like_sf"/>
</dbReference>
<keyword evidence="7" id="KW-0249">Electron transport</keyword>
<feature type="transmembrane region" description="Helical" evidence="13">
    <location>
        <begin position="181"/>
        <end position="206"/>
    </location>
</feature>
<evidence type="ECO:0000313" key="15">
    <source>
        <dbReference type="EMBL" id="MFC4386895.1"/>
    </source>
</evidence>
<dbReference type="Proteomes" id="UP001595880">
    <property type="component" value="Unassembled WGS sequence"/>
</dbReference>
<comment type="caution">
    <text evidence="15">The sequence shown here is derived from an EMBL/GenBank/DDBJ whole genome shotgun (WGS) entry which is preliminary data.</text>
</comment>
<evidence type="ECO:0000313" key="16">
    <source>
        <dbReference type="Proteomes" id="UP001595880"/>
    </source>
</evidence>
<evidence type="ECO:0000256" key="11">
    <source>
        <dbReference type="ARBA" id="ARBA00023063"/>
    </source>
</evidence>
<dbReference type="EMBL" id="JBHSDV010000001">
    <property type="protein sequence ID" value="MFC4386895.1"/>
    <property type="molecule type" value="Genomic_DNA"/>
</dbReference>
<dbReference type="InterPro" id="IPR003816">
    <property type="entry name" value="Nitrate_red_gam"/>
</dbReference>
<feature type="transmembrane region" description="Helical" evidence="13">
    <location>
        <begin position="121"/>
        <end position="146"/>
    </location>
</feature>
<evidence type="ECO:0000256" key="13">
    <source>
        <dbReference type="SAM" id="Phobius"/>
    </source>
</evidence>
<keyword evidence="11" id="KW-0534">Nitrate assimilation</keyword>
<comment type="subcellular location">
    <subcellularLocation>
        <location evidence="1">Cell membrane</location>
        <topology evidence="1">Multi-pass membrane protein</topology>
    </subcellularLocation>
</comment>
<sequence length="232" mass="26469">MVDIFWWVIFPYVTLSIMIVGCLYRYMYRQKTWTAPSTEFLEKKWLRIGSPLFHYGILLAIIGHAMGLIIPLSFYQAIGVSDDIYHFGAVYGGGLAGLMVISGAIILLIRKATIDKVRIHATFADFFSVIAIIIVAGIGTYMTIIYNTTVEHYEYRTTIGPWFRSIFAFQPNYQLMSDVPLLFKVHVIASFGLFASIPFTHLVHIYSAPLHYLVRSPQQYRSRVGYSTKNKS</sequence>
<dbReference type="SUPFAM" id="SSF103501">
    <property type="entry name" value="Respiratory nitrate reductase 1 gamma chain"/>
    <property type="match status" value="1"/>
</dbReference>
<evidence type="ECO:0000256" key="6">
    <source>
        <dbReference type="ARBA" id="ARBA00022723"/>
    </source>
</evidence>
<gene>
    <name evidence="15" type="primary">narI</name>
    <name evidence="15" type="ORF">ACFOZ1_03630</name>
</gene>
<keyword evidence="8 13" id="KW-1133">Transmembrane helix</keyword>
<feature type="transmembrane region" description="Helical" evidence="13">
    <location>
        <begin position="6"/>
        <end position="24"/>
    </location>
</feature>
<feature type="transmembrane region" description="Helical" evidence="13">
    <location>
        <begin position="84"/>
        <end position="109"/>
    </location>
</feature>
<dbReference type="NCBIfam" id="TIGR00351">
    <property type="entry name" value="narI"/>
    <property type="match status" value="1"/>
</dbReference>
<protein>
    <submittedName>
        <fullName evidence="15">Respiratory nitrate reductase subunit gamma</fullName>
    </submittedName>
</protein>
<dbReference type="InterPro" id="IPR023234">
    <property type="entry name" value="NarG-like_domain"/>
</dbReference>
<dbReference type="RefSeq" id="WP_390195979.1">
    <property type="nucleotide sequence ID" value="NZ_JBHSDV010000001.1"/>
</dbReference>
<evidence type="ECO:0000256" key="4">
    <source>
        <dbReference type="ARBA" id="ARBA00022617"/>
    </source>
</evidence>
<evidence type="ECO:0000259" key="14">
    <source>
        <dbReference type="Pfam" id="PF02665"/>
    </source>
</evidence>
<name>A0ABV8VSB6_9BACI</name>
<keyword evidence="5 13" id="KW-0812">Transmembrane</keyword>
<evidence type="ECO:0000256" key="9">
    <source>
        <dbReference type="ARBA" id="ARBA00023002"/>
    </source>
</evidence>
<dbReference type="PANTHER" id="PTHR30598">
    <property type="entry name" value="NITRATE REDUCTASE PRIVATE CHAPERONE, REDOX ENZYME MATURATION PROTEIN REMP FAMILY"/>
    <property type="match status" value="1"/>
</dbReference>
<evidence type="ECO:0000256" key="10">
    <source>
        <dbReference type="ARBA" id="ARBA00023004"/>
    </source>
</evidence>
<keyword evidence="3" id="KW-1003">Cell membrane</keyword>
<dbReference type="Pfam" id="PF02665">
    <property type="entry name" value="Nitrate_red_gam"/>
    <property type="match status" value="1"/>
</dbReference>
<dbReference type="Gene3D" id="1.20.950.20">
    <property type="entry name" value="Transmembrane di-heme cytochromes, Chain C"/>
    <property type="match status" value="1"/>
</dbReference>
<proteinExistence type="predicted"/>
<reference evidence="16" key="1">
    <citation type="journal article" date="2019" name="Int. J. Syst. Evol. Microbiol.">
        <title>The Global Catalogue of Microorganisms (GCM) 10K type strain sequencing project: providing services to taxonomists for standard genome sequencing and annotation.</title>
        <authorList>
            <consortium name="The Broad Institute Genomics Platform"/>
            <consortium name="The Broad Institute Genome Sequencing Center for Infectious Disease"/>
            <person name="Wu L."/>
            <person name="Ma J."/>
        </authorList>
    </citation>
    <scope>NUCLEOTIDE SEQUENCE [LARGE SCALE GENOMIC DNA]</scope>
    <source>
        <strain evidence="16">KACC 14058</strain>
    </source>
</reference>